<reference evidence="2 3" key="1">
    <citation type="submission" date="2024-02" db="EMBL/GenBank/DDBJ databases">
        <title>De novo assembly and annotation of 12 fungi associated with fruit tree decline syndrome in Ontario, Canada.</title>
        <authorList>
            <person name="Sulman M."/>
            <person name="Ellouze W."/>
            <person name="Ilyukhin E."/>
        </authorList>
    </citation>
    <scope>NUCLEOTIDE SEQUENCE [LARGE SCALE GENOMIC DNA]</scope>
    <source>
        <strain evidence="2 3">M11/M66-122</strain>
    </source>
</reference>
<proteinExistence type="predicted"/>
<dbReference type="Gene3D" id="3.60.21.10">
    <property type="match status" value="1"/>
</dbReference>
<dbReference type="InterPro" id="IPR051693">
    <property type="entry name" value="UPF0046_metallophosphoest"/>
</dbReference>
<evidence type="ECO:0000313" key="2">
    <source>
        <dbReference type="EMBL" id="KAK7747742.1"/>
    </source>
</evidence>
<evidence type="ECO:0000313" key="3">
    <source>
        <dbReference type="Proteomes" id="UP001320420"/>
    </source>
</evidence>
<dbReference type="AlphaFoldDB" id="A0AAN9UHB6"/>
<dbReference type="InterPro" id="IPR004843">
    <property type="entry name" value="Calcineurin-like_PHP"/>
</dbReference>
<protein>
    <recommendedName>
        <fullName evidence="1">Calcineurin-like phosphoesterase domain-containing protein</fullName>
    </recommendedName>
</protein>
<sequence>MSKNLVKTSILIISDTHCAPLTEADARDGAAAPRPPFQAPLPSADLLIHCGDLTMTGSLSQYHAALDMLKHIDAPVKLVIAGNHDLTLDREFVGSHRNDRRIPSATDAQWAAARALWTSPDHRARQEGITFLDEGEHDIALANGARVRIYASPYTPEFLDWGFPYRRDEDRFNPASASFSDARSVAQVPAPVPVPSFSSDSVGAAPIDIMITHGPPWGRLDEVPQRNGTLLNTGCSHLLRALMRAKPLIHCFGHIHEGHGAERVEWSDNADEVTSSRVKRDLWERKSNPAWEAGIILGQDGIARIEPDLEASKADRAIVVDVSSESDSPLQRGRDTLLVNAAIMTVSYRPDNAPWLIEVDLPTA</sequence>
<dbReference type="Proteomes" id="UP001320420">
    <property type="component" value="Unassembled WGS sequence"/>
</dbReference>
<keyword evidence="3" id="KW-1185">Reference proteome</keyword>
<evidence type="ECO:0000259" key="1">
    <source>
        <dbReference type="Pfam" id="PF00149"/>
    </source>
</evidence>
<dbReference type="InterPro" id="IPR029052">
    <property type="entry name" value="Metallo-depent_PP-like"/>
</dbReference>
<name>A0AAN9UHB6_9PEZI</name>
<dbReference type="GO" id="GO:0016787">
    <property type="term" value="F:hydrolase activity"/>
    <property type="evidence" value="ECO:0007669"/>
    <property type="project" value="InterPro"/>
</dbReference>
<feature type="domain" description="Calcineurin-like phosphoesterase" evidence="1">
    <location>
        <begin position="9"/>
        <end position="257"/>
    </location>
</feature>
<dbReference type="SUPFAM" id="SSF56300">
    <property type="entry name" value="Metallo-dependent phosphatases"/>
    <property type="match status" value="1"/>
</dbReference>
<dbReference type="Pfam" id="PF00149">
    <property type="entry name" value="Metallophos"/>
    <property type="match status" value="1"/>
</dbReference>
<organism evidence="2 3">
    <name type="scientific">Diatrype stigma</name>
    <dbReference type="NCBI Taxonomy" id="117547"/>
    <lineage>
        <taxon>Eukaryota</taxon>
        <taxon>Fungi</taxon>
        <taxon>Dikarya</taxon>
        <taxon>Ascomycota</taxon>
        <taxon>Pezizomycotina</taxon>
        <taxon>Sordariomycetes</taxon>
        <taxon>Xylariomycetidae</taxon>
        <taxon>Xylariales</taxon>
        <taxon>Diatrypaceae</taxon>
        <taxon>Diatrype</taxon>
    </lineage>
</organism>
<accession>A0AAN9UHB6</accession>
<comment type="caution">
    <text evidence="2">The sequence shown here is derived from an EMBL/GenBank/DDBJ whole genome shotgun (WGS) entry which is preliminary data.</text>
</comment>
<dbReference type="PANTHER" id="PTHR12905:SF0">
    <property type="entry name" value="CALCINEURIN-LIKE PHOSPHOESTERASE DOMAIN-CONTAINING PROTEIN"/>
    <property type="match status" value="1"/>
</dbReference>
<dbReference type="EMBL" id="JAKJXP020000087">
    <property type="protein sequence ID" value="KAK7747742.1"/>
    <property type="molecule type" value="Genomic_DNA"/>
</dbReference>
<gene>
    <name evidence="2" type="ORF">SLS62_008886</name>
</gene>
<dbReference type="CDD" id="cd07379">
    <property type="entry name" value="MPP_239FB"/>
    <property type="match status" value="1"/>
</dbReference>
<dbReference type="PANTHER" id="PTHR12905">
    <property type="entry name" value="METALLOPHOSPHOESTERASE"/>
    <property type="match status" value="1"/>
</dbReference>